<dbReference type="Proteomes" id="UP000284557">
    <property type="component" value="Unassembled WGS sequence"/>
</dbReference>
<dbReference type="Gene3D" id="3.40.50.300">
    <property type="entry name" value="P-loop containing nucleotide triphosphate hydrolases"/>
    <property type="match status" value="1"/>
</dbReference>
<gene>
    <name evidence="2" type="ORF">D2E76_27175</name>
</gene>
<dbReference type="Pfam" id="PF07693">
    <property type="entry name" value="KAP_NTPase"/>
    <property type="match status" value="1"/>
</dbReference>
<dbReference type="EMBL" id="QXBN01000048">
    <property type="protein sequence ID" value="RIT28688.1"/>
    <property type="molecule type" value="Genomic_DNA"/>
</dbReference>
<accession>A0ABD7HG49</accession>
<dbReference type="InterPro" id="IPR052754">
    <property type="entry name" value="NTPase_KAP_P-loop"/>
</dbReference>
<dbReference type="InterPro" id="IPR027417">
    <property type="entry name" value="P-loop_NTPase"/>
</dbReference>
<evidence type="ECO:0000313" key="3">
    <source>
        <dbReference type="Proteomes" id="UP000284557"/>
    </source>
</evidence>
<evidence type="ECO:0000313" key="2">
    <source>
        <dbReference type="EMBL" id="RIT28688.1"/>
    </source>
</evidence>
<dbReference type="InterPro" id="IPR011646">
    <property type="entry name" value="KAP_P-loop"/>
</dbReference>
<dbReference type="SUPFAM" id="SSF52540">
    <property type="entry name" value="P-loop containing nucleoside triphosphate hydrolases"/>
    <property type="match status" value="1"/>
</dbReference>
<name>A0ABD7HG49_9MYCO</name>
<dbReference type="PANTHER" id="PTHR22674:SF6">
    <property type="entry name" value="NTPASE KAP FAMILY P-LOOP DOMAIN-CONTAINING PROTEIN 1"/>
    <property type="match status" value="1"/>
</dbReference>
<dbReference type="AlphaFoldDB" id="A0ABD7HG49"/>
<feature type="domain" description="KAP NTPase" evidence="1">
    <location>
        <begin position="29"/>
        <end position="303"/>
    </location>
</feature>
<sequence length="391" mass="43250">MTIMTAPPDPFPLNTDREVRLIEDDRLGRAPFARRIAKRIVAAAGEPSVVFGLAGPWGSGKTSVIYMISQILEQEHSDQWSVAWFAPWSTSTVDSLTDEFYRSVASAMPATEKGGKAREQLIAMAPAVAGAVLKAGFRALIDRNLGEGATADIGGAFTDAVAEGAGELKFDPDPFMARFDKASDAIKAAGRSVLVVVDDVDRLHADELLTVLKAVRLLGRFDRVHYLLAYDEETLLDVLEASDIAHGERGRANAYLEKIVQYPYMLPPLQEAQIDDALRQSLSALAQAHRIRLTDDASPWTHPVEIAIDRIPQMYRRRFTLRTINRLTSQADVLLSLVEAGEIDFIDAVLITYLRLHHHAIYERLPRWRADLVSQSSQQVVYFSGGGEKVN</sequence>
<protein>
    <recommendedName>
        <fullName evidence="1">KAP NTPase domain-containing protein</fullName>
    </recommendedName>
</protein>
<comment type="caution">
    <text evidence="2">The sequence shown here is derived from an EMBL/GenBank/DDBJ whole genome shotgun (WGS) entry which is preliminary data.</text>
</comment>
<organism evidence="2 3">
    <name type="scientific">Mycobacteroides abscessus</name>
    <dbReference type="NCBI Taxonomy" id="36809"/>
    <lineage>
        <taxon>Bacteria</taxon>
        <taxon>Bacillati</taxon>
        <taxon>Actinomycetota</taxon>
        <taxon>Actinomycetes</taxon>
        <taxon>Mycobacteriales</taxon>
        <taxon>Mycobacteriaceae</taxon>
        <taxon>Mycobacteroides</taxon>
    </lineage>
</organism>
<evidence type="ECO:0000259" key="1">
    <source>
        <dbReference type="Pfam" id="PF07693"/>
    </source>
</evidence>
<reference evidence="2 3" key="1">
    <citation type="submission" date="2018-08" db="EMBL/GenBank/DDBJ databases">
        <title>Linezolid Resistance in Mycobacterium abscessus: MIC Distribution and Comprehensive Investigation of Resistance Mechanisms.</title>
        <authorList>
            <person name="Ye M."/>
            <person name="Xu L."/>
            <person name="Zou Y."/>
            <person name="Li B."/>
            <person name="Guo Q."/>
            <person name="Zhang Y."/>
            <person name="Zhan M."/>
            <person name="Xu B."/>
            <person name="Yu F."/>
            <person name="Zhang Z."/>
            <person name="Chu H."/>
        </authorList>
    </citation>
    <scope>NUCLEOTIDE SEQUENCE [LARGE SCALE GENOMIC DNA]</scope>
    <source>
        <strain evidence="2 3">G143</strain>
    </source>
</reference>
<proteinExistence type="predicted"/>
<dbReference type="PANTHER" id="PTHR22674">
    <property type="entry name" value="NTPASE, KAP FAMILY P-LOOP DOMAIN-CONTAINING 1"/>
    <property type="match status" value="1"/>
</dbReference>